<keyword evidence="2" id="KW-1185">Reference proteome</keyword>
<dbReference type="Proteomes" id="UP000789366">
    <property type="component" value="Unassembled WGS sequence"/>
</dbReference>
<comment type="caution">
    <text evidence="1">The sequence shown here is derived from an EMBL/GenBank/DDBJ whole genome shotgun (WGS) entry which is preliminary data.</text>
</comment>
<organism evidence="1 2">
    <name type="scientific">Cetraspora pellucida</name>
    <dbReference type="NCBI Taxonomy" id="1433469"/>
    <lineage>
        <taxon>Eukaryota</taxon>
        <taxon>Fungi</taxon>
        <taxon>Fungi incertae sedis</taxon>
        <taxon>Mucoromycota</taxon>
        <taxon>Glomeromycotina</taxon>
        <taxon>Glomeromycetes</taxon>
        <taxon>Diversisporales</taxon>
        <taxon>Gigasporaceae</taxon>
        <taxon>Cetraspora</taxon>
    </lineage>
</organism>
<feature type="non-terminal residue" evidence="1">
    <location>
        <position position="174"/>
    </location>
</feature>
<name>A0ACA9RCU1_9GLOM</name>
<proteinExistence type="predicted"/>
<feature type="non-terminal residue" evidence="1">
    <location>
        <position position="1"/>
    </location>
</feature>
<reference evidence="1" key="1">
    <citation type="submission" date="2021-06" db="EMBL/GenBank/DDBJ databases">
        <authorList>
            <person name="Kallberg Y."/>
            <person name="Tangrot J."/>
            <person name="Rosling A."/>
        </authorList>
    </citation>
    <scope>NUCLEOTIDE SEQUENCE</scope>
    <source>
        <strain evidence="1">28 12/20/2015</strain>
    </source>
</reference>
<accession>A0ACA9RCU1</accession>
<evidence type="ECO:0000313" key="1">
    <source>
        <dbReference type="EMBL" id="CAG8786526.1"/>
    </source>
</evidence>
<evidence type="ECO:0000313" key="2">
    <source>
        <dbReference type="Proteomes" id="UP000789366"/>
    </source>
</evidence>
<sequence>WNETKDLNNKPKSGRKRITSKRQDEKIRNMAEKNFDITAAEIKLEIEKCNVKVSKDTIRCRLHEGGAWYMNPLSKPLLTERHRENHLIWANQHKNYDFSRVIFSDECTFRLNQRRRKVWTFPGFGKLILFQKNLNAKFMITIYEKGLLPSASKLFGQGHIKWVLQEDNDPKHRS</sequence>
<dbReference type="EMBL" id="CAJVPW010064973">
    <property type="protein sequence ID" value="CAG8786526.1"/>
    <property type="molecule type" value="Genomic_DNA"/>
</dbReference>
<gene>
    <name evidence="1" type="ORF">SPELUC_LOCUS16847</name>
</gene>
<protein>
    <submittedName>
        <fullName evidence="1">5607_t:CDS:1</fullName>
    </submittedName>
</protein>